<organism evidence="1 2">
    <name type="scientific">Pedobacter cryoconitis</name>
    <dbReference type="NCBI Taxonomy" id="188932"/>
    <lineage>
        <taxon>Bacteria</taxon>
        <taxon>Pseudomonadati</taxon>
        <taxon>Bacteroidota</taxon>
        <taxon>Sphingobacteriia</taxon>
        <taxon>Sphingobacteriales</taxon>
        <taxon>Sphingobacteriaceae</taxon>
        <taxon>Pedobacter</taxon>
    </lineage>
</organism>
<dbReference type="EMBL" id="JACHCC010000003">
    <property type="protein sequence ID" value="MBB6499006.1"/>
    <property type="molecule type" value="Genomic_DNA"/>
</dbReference>
<dbReference type="RefSeq" id="WP_184623654.1">
    <property type="nucleotide sequence ID" value="NZ_JACHCC010000003.1"/>
</dbReference>
<comment type="caution">
    <text evidence="1">The sequence shown here is derived from an EMBL/GenBank/DDBJ whole genome shotgun (WGS) entry which is preliminary data.</text>
</comment>
<evidence type="ECO:0000313" key="2">
    <source>
        <dbReference type="Proteomes" id="UP000521017"/>
    </source>
</evidence>
<accession>A0A7X0MHM1</accession>
<proteinExistence type="predicted"/>
<dbReference type="AlphaFoldDB" id="A0A7X0MHM1"/>
<evidence type="ECO:0008006" key="3">
    <source>
        <dbReference type="Google" id="ProtNLM"/>
    </source>
</evidence>
<reference evidence="1 2" key="1">
    <citation type="submission" date="2020-08" db="EMBL/GenBank/DDBJ databases">
        <title>Genomic Encyclopedia of Type Strains, Phase IV (KMG-V): Genome sequencing to study the core and pangenomes of soil and plant-associated prokaryotes.</title>
        <authorList>
            <person name="Whitman W."/>
        </authorList>
    </citation>
    <scope>NUCLEOTIDE SEQUENCE [LARGE SCALE GENOMIC DNA]</scope>
    <source>
        <strain evidence="1 2">M2T3</strain>
    </source>
</reference>
<dbReference type="PROSITE" id="PS51257">
    <property type="entry name" value="PROKAR_LIPOPROTEIN"/>
    <property type="match status" value="1"/>
</dbReference>
<sequence length="126" mass="14283">MSKPIFLTILSFIFFSACNPKPSEKIITIQPILSPGDAEIDTCYQLLKKYEVIVIEDDDSGSTDYSKAIAIEKSLTEKIDSLESSSKITMTNQIERVNHISSKFDLLYSIATDRRVQMKQSKLKKK</sequence>
<evidence type="ECO:0000313" key="1">
    <source>
        <dbReference type="EMBL" id="MBB6499006.1"/>
    </source>
</evidence>
<protein>
    <recommendedName>
        <fullName evidence="3">Lipoprotein</fullName>
    </recommendedName>
</protein>
<name>A0A7X0MHM1_9SPHI</name>
<gene>
    <name evidence="1" type="ORF">HDF25_001147</name>
</gene>
<dbReference type="Proteomes" id="UP000521017">
    <property type="component" value="Unassembled WGS sequence"/>
</dbReference>